<keyword evidence="1" id="KW-0472">Membrane</keyword>
<accession>A0A2C9D9Q5</accession>
<evidence type="ECO:0000256" key="1">
    <source>
        <dbReference type="SAM" id="Phobius"/>
    </source>
</evidence>
<keyword evidence="1" id="KW-1133">Transmembrane helix</keyword>
<dbReference type="EMBL" id="LT960614">
    <property type="protein sequence ID" value="SON57006.1"/>
    <property type="molecule type" value="Genomic_DNA"/>
</dbReference>
<organism evidence="2 3">
    <name type="scientific">Hartmannibacter diazotrophicus</name>
    <dbReference type="NCBI Taxonomy" id="1482074"/>
    <lineage>
        <taxon>Bacteria</taxon>
        <taxon>Pseudomonadati</taxon>
        <taxon>Pseudomonadota</taxon>
        <taxon>Alphaproteobacteria</taxon>
        <taxon>Hyphomicrobiales</taxon>
        <taxon>Pleomorphomonadaceae</taxon>
        <taxon>Hartmannibacter</taxon>
    </lineage>
</organism>
<feature type="transmembrane region" description="Helical" evidence="1">
    <location>
        <begin position="34"/>
        <end position="55"/>
    </location>
</feature>
<proteinExistence type="predicted"/>
<sequence length="179" mass="19157">MGYSKTYSNLQPLTLTAPVAPRCIVGSSCHTLHLARLAALLLFITVMTATSMALANPSMKDLRSPQTEAGLSGTYDSIWFPVQMSKDTSRYLQPQQQSADAGSIAGAETAALSYDLRQTFFEAALGQHSNSSFYIAAILGALLAATLALSALLWNELADRLGLSRVEAAPPRRRTAFSS</sequence>
<dbReference type="AlphaFoldDB" id="A0A2C9D9Q5"/>
<keyword evidence="3" id="KW-1185">Reference proteome</keyword>
<evidence type="ECO:0000313" key="3">
    <source>
        <dbReference type="Proteomes" id="UP000223606"/>
    </source>
</evidence>
<gene>
    <name evidence="2" type="ORF">HDIA_3465</name>
</gene>
<dbReference type="RefSeq" id="WP_099557324.1">
    <property type="nucleotide sequence ID" value="NZ_LT960614.1"/>
</dbReference>
<feature type="transmembrane region" description="Helical" evidence="1">
    <location>
        <begin position="133"/>
        <end position="154"/>
    </location>
</feature>
<reference evidence="3" key="1">
    <citation type="submission" date="2017-09" db="EMBL/GenBank/DDBJ databases">
        <title>Genome sequence of Nannocystis excedens DSM 71.</title>
        <authorList>
            <person name="Blom J."/>
        </authorList>
    </citation>
    <scope>NUCLEOTIDE SEQUENCE [LARGE SCALE GENOMIC DNA]</scope>
    <source>
        <strain evidence="3">type strain: E19</strain>
    </source>
</reference>
<dbReference type="KEGG" id="hdi:HDIA_3465"/>
<name>A0A2C9D9Q5_9HYPH</name>
<dbReference type="Proteomes" id="UP000223606">
    <property type="component" value="Chromosome 1"/>
</dbReference>
<keyword evidence="1" id="KW-0812">Transmembrane</keyword>
<evidence type="ECO:0000313" key="2">
    <source>
        <dbReference type="EMBL" id="SON57006.1"/>
    </source>
</evidence>
<protein>
    <submittedName>
        <fullName evidence="2">Uncharacterized protein</fullName>
    </submittedName>
</protein>